<protein>
    <recommendedName>
        <fullName evidence="1">pyridoxal kinase</fullName>
        <ecNumber evidence="1">2.7.1.35</ecNumber>
    </recommendedName>
</protein>
<evidence type="ECO:0000259" key="6">
    <source>
        <dbReference type="Pfam" id="PF08543"/>
    </source>
</evidence>
<evidence type="ECO:0000256" key="5">
    <source>
        <dbReference type="ARBA" id="ARBA00022840"/>
    </source>
</evidence>
<dbReference type="PANTHER" id="PTHR10534">
    <property type="entry name" value="PYRIDOXAL KINASE"/>
    <property type="match status" value="1"/>
</dbReference>
<evidence type="ECO:0000256" key="4">
    <source>
        <dbReference type="ARBA" id="ARBA00022777"/>
    </source>
</evidence>
<keyword evidence="5" id="KW-0067">ATP-binding</keyword>
<keyword evidence="8" id="KW-1185">Reference proteome</keyword>
<keyword evidence="4 7" id="KW-0418">Kinase</keyword>
<dbReference type="Pfam" id="PF08543">
    <property type="entry name" value="Phos_pyr_kin"/>
    <property type="match status" value="1"/>
</dbReference>
<dbReference type="GO" id="GO:0008478">
    <property type="term" value="F:pyridoxal kinase activity"/>
    <property type="evidence" value="ECO:0007669"/>
    <property type="project" value="UniProtKB-EC"/>
</dbReference>
<dbReference type="GO" id="GO:0005829">
    <property type="term" value="C:cytosol"/>
    <property type="evidence" value="ECO:0007669"/>
    <property type="project" value="TreeGrafter"/>
</dbReference>
<evidence type="ECO:0000256" key="2">
    <source>
        <dbReference type="ARBA" id="ARBA00022679"/>
    </source>
</evidence>
<evidence type="ECO:0000256" key="3">
    <source>
        <dbReference type="ARBA" id="ARBA00022741"/>
    </source>
</evidence>
<reference evidence="7 8" key="1">
    <citation type="submission" date="2017-06" db="EMBL/GenBank/DDBJ databases">
        <title>Draft Genome Sequence of Natranaerobius trueperi halophilic, alkalithermophilic bacteria from soda lakes.</title>
        <authorList>
            <person name="Zhao B."/>
        </authorList>
    </citation>
    <scope>NUCLEOTIDE SEQUENCE [LARGE SCALE GENOMIC DNA]</scope>
    <source>
        <strain evidence="7 8">DSM 18760</strain>
    </source>
</reference>
<dbReference type="Proteomes" id="UP000214588">
    <property type="component" value="Unassembled WGS sequence"/>
</dbReference>
<dbReference type="SUPFAM" id="SSF53613">
    <property type="entry name" value="Ribokinase-like"/>
    <property type="match status" value="1"/>
</dbReference>
<keyword evidence="2 7" id="KW-0808">Transferase</keyword>
<keyword evidence="3" id="KW-0547">Nucleotide-binding</keyword>
<dbReference type="EMBL" id="NIQC01000029">
    <property type="protein sequence ID" value="OWZ83049.1"/>
    <property type="molecule type" value="Genomic_DNA"/>
</dbReference>
<organism evidence="7 8">
    <name type="scientific">Natranaerobius trueperi</name>
    <dbReference type="NCBI Taxonomy" id="759412"/>
    <lineage>
        <taxon>Bacteria</taxon>
        <taxon>Bacillati</taxon>
        <taxon>Bacillota</taxon>
        <taxon>Clostridia</taxon>
        <taxon>Natranaerobiales</taxon>
        <taxon>Natranaerobiaceae</taxon>
        <taxon>Natranaerobius</taxon>
    </lineage>
</organism>
<dbReference type="InterPro" id="IPR029056">
    <property type="entry name" value="Ribokinase-like"/>
</dbReference>
<gene>
    <name evidence="7" type="ORF">CDO51_10830</name>
</gene>
<accession>A0A226BXX0</accession>
<comment type="caution">
    <text evidence="7">The sequence shown here is derived from an EMBL/GenBank/DDBJ whole genome shotgun (WGS) entry which is preliminary data.</text>
</comment>
<dbReference type="CDD" id="cd01173">
    <property type="entry name" value="pyridoxal_pyridoxamine_kinase"/>
    <property type="match status" value="1"/>
</dbReference>
<evidence type="ECO:0000256" key="1">
    <source>
        <dbReference type="ARBA" id="ARBA00012104"/>
    </source>
</evidence>
<dbReference type="InterPro" id="IPR004625">
    <property type="entry name" value="PyrdxlKinase"/>
</dbReference>
<dbReference type="InterPro" id="IPR013749">
    <property type="entry name" value="PM/HMP-P_kinase-1"/>
</dbReference>
<dbReference type="NCBIfam" id="NF005491">
    <property type="entry name" value="PRK07105.1"/>
    <property type="match status" value="1"/>
</dbReference>
<dbReference type="GO" id="GO:0005524">
    <property type="term" value="F:ATP binding"/>
    <property type="evidence" value="ECO:0007669"/>
    <property type="project" value="UniProtKB-KW"/>
</dbReference>
<evidence type="ECO:0000313" key="7">
    <source>
        <dbReference type="EMBL" id="OWZ83049.1"/>
    </source>
</evidence>
<dbReference type="RefSeq" id="WP_089024278.1">
    <property type="nucleotide sequence ID" value="NZ_NIQC01000029.1"/>
</dbReference>
<dbReference type="Gene3D" id="3.40.1190.20">
    <property type="match status" value="1"/>
</dbReference>
<proteinExistence type="predicted"/>
<dbReference type="GO" id="GO:0009443">
    <property type="term" value="P:pyridoxal 5'-phosphate salvage"/>
    <property type="evidence" value="ECO:0007669"/>
    <property type="project" value="InterPro"/>
</dbReference>
<dbReference type="OrthoDB" id="9800808at2"/>
<feature type="domain" description="Pyridoxamine kinase/Phosphomethylpyrimidine kinase" evidence="6">
    <location>
        <begin position="39"/>
        <end position="272"/>
    </location>
</feature>
<evidence type="ECO:0000313" key="8">
    <source>
        <dbReference type="Proteomes" id="UP000214588"/>
    </source>
</evidence>
<dbReference type="EC" id="2.7.1.35" evidence="1"/>
<dbReference type="AlphaFoldDB" id="A0A226BXX0"/>
<dbReference type="PANTHER" id="PTHR10534:SF2">
    <property type="entry name" value="PYRIDOXAL KINASE"/>
    <property type="match status" value="1"/>
</dbReference>
<sequence length="304" mass="34066">MRKNQEGETLKQRSVKRVAAIHDLSGFGRSSLAVVVPIISTMGIQVCSVPTAVLSTHTGGFEEYSFVDLTDNMTHMFDHWEKLNLDFNCIYSGFLGSPRQVDIISDFIDKFAIRNGYTDTLVVVDPVMADEGELYSTMDQEMVKRMRDLVGKADIITPNFTEAAYLLDKPYDTDLDKDTLKEWLYELSQMGPEKVIITSAPTWETPEKTSVVAYNQEDERYWKVTCDYIPAQYPGTGDAFASVIVGSLLQGDNLPISLDRGVQFITAAIRASYGETLPKREGVLLEKVLDNLKMPVLVSSYELL</sequence>
<name>A0A226BXX0_9FIRM</name>